<dbReference type="AlphaFoldDB" id="A0A7J6UZL5"/>
<evidence type="ECO:0000313" key="1">
    <source>
        <dbReference type="EMBL" id="KAF5178125.1"/>
    </source>
</evidence>
<reference evidence="2 3" key="1">
    <citation type="submission" date="2020-06" db="EMBL/GenBank/DDBJ databases">
        <title>Transcriptomic and genomic resources for Thalictrum thalictroides and T. hernandezii: Facilitating candidate gene discovery in an emerging model plant lineage.</title>
        <authorList>
            <person name="Arias T."/>
            <person name="Riano-Pachon D.M."/>
            <person name="Di Stilio V.S."/>
        </authorList>
    </citation>
    <scope>NUCLEOTIDE SEQUENCE [LARGE SCALE GENOMIC DNA]</scope>
    <source>
        <strain evidence="3">cv. WT478/WT964</strain>
        <strain evidence="2">WT478/WT964</strain>
        <tissue evidence="2">Leaves</tissue>
    </source>
</reference>
<evidence type="ECO:0000313" key="3">
    <source>
        <dbReference type="Proteomes" id="UP000554482"/>
    </source>
</evidence>
<evidence type="ECO:0000313" key="2">
    <source>
        <dbReference type="EMBL" id="KAF5178126.1"/>
    </source>
</evidence>
<sequence>MVDLWRHNWLGSISIKETLNLRVHDIANLNAKVECLIEDSEIVLPAQLADLIEAAGFNVNNVVKGDDLEEDTFIWCPKPSGTAPSAREVRFSRN</sequence>
<protein>
    <submittedName>
        <fullName evidence="2">Uncharacterized protein</fullName>
    </submittedName>
</protein>
<accession>A0A7J6UZL5</accession>
<proteinExistence type="predicted"/>
<dbReference type="EMBL" id="JABWDY010040410">
    <property type="protein sequence ID" value="KAF5178125.1"/>
    <property type="molecule type" value="Genomic_DNA"/>
</dbReference>
<dbReference type="OrthoDB" id="1432268at2759"/>
<organism evidence="2 3">
    <name type="scientific">Thalictrum thalictroides</name>
    <name type="common">Rue-anemone</name>
    <name type="synonym">Anemone thalictroides</name>
    <dbReference type="NCBI Taxonomy" id="46969"/>
    <lineage>
        <taxon>Eukaryota</taxon>
        <taxon>Viridiplantae</taxon>
        <taxon>Streptophyta</taxon>
        <taxon>Embryophyta</taxon>
        <taxon>Tracheophyta</taxon>
        <taxon>Spermatophyta</taxon>
        <taxon>Magnoliopsida</taxon>
        <taxon>Ranunculales</taxon>
        <taxon>Ranunculaceae</taxon>
        <taxon>Thalictroideae</taxon>
        <taxon>Thalictrum</taxon>
    </lineage>
</organism>
<keyword evidence="3" id="KW-1185">Reference proteome</keyword>
<name>A0A7J6UZL5_THATH</name>
<gene>
    <name evidence="1" type="ORF">FRX31_032286</name>
    <name evidence="2" type="ORF">FRX31_032287</name>
</gene>
<comment type="caution">
    <text evidence="2">The sequence shown here is derived from an EMBL/GenBank/DDBJ whole genome shotgun (WGS) entry which is preliminary data.</text>
</comment>
<dbReference type="Proteomes" id="UP000554482">
    <property type="component" value="Unassembled WGS sequence"/>
</dbReference>
<dbReference type="EMBL" id="JABWDY010040410">
    <property type="protein sequence ID" value="KAF5178126.1"/>
    <property type="molecule type" value="Genomic_DNA"/>
</dbReference>